<proteinExistence type="predicted"/>
<dbReference type="PANTHER" id="PTHR35004">
    <property type="entry name" value="TRANSPOSASE RV3428C-RELATED"/>
    <property type="match status" value="1"/>
</dbReference>
<accession>A0ABZ2F151</accession>
<dbReference type="InterPro" id="IPR001584">
    <property type="entry name" value="Integrase_cat-core"/>
</dbReference>
<dbReference type="Proteomes" id="UP001359308">
    <property type="component" value="Chromosome"/>
</dbReference>
<dbReference type="PROSITE" id="PS50994">
    <property type="entry name" value="INTEGRASE"/>
    <property type="match status" value="1"/>
</dbReference>
<keyword evidence="3" id="KW-1185">Reference proteome</keyword>
<dbReference type="PANTHER" id="PTHR35004:SF7">
    <property type="entry name" value="INTEGRASE PROTEIN"/>
    <property type="match status" value="1"/>
</dbReference>
<dbReference type="EMBL" id="CP104311">
    <property type="protein sequence ID" value="WWF00771.1"/>
    <property type="molecule type" value="Genomic_DNA"/>
</dbReference>
<reference evidence="2 3" key="1">
    <citation type="submission" date="2022-09" db="EMBL/GenBank/DDBJ databases">
        <authorList>
            <person name="Giprobiosintez L."/>
        </authorList>
    </citation>
    <scope>NUCLEOTIDE SEQUENCE [LARGE SCALE GENOMIC DNA]</scope>
    <source>
        <strain evidence="3">VKPM-B-12549 (GBS-15)</strain>
    </source>
</reference>
<evidence type="ECO:0000313" key="3">
    <source>
        <dbReference type="Proteomes" id="UP001359308"/>
    </source>
</evidence>
<feature type="domain" description="Integrase catalytic" evidence="1">
    <location>
        <begin position="148"/>
        <end position="349"/>
    </location>
</feature>
<dbReference type="Gene3D" id="3.30.420.10">
    <property type="entry name" value="Ribonuclease H-like superfamily/Ribonuclease H"/>
    <property type="match status" value="1"/>
</dbReference>
<dbReference type="RefSeq" id="WP_198321688.1">
    <property type="nucleotide sequence ID" value="NZ_CP104311.1"/>
</dbReference>
<organism evidence="2 3">
    <name type="scientific">Methylococcus capsulatus</name>
    <dbReference type="NCBI Taxonomy" id="414"/>
    <lineage>
        <taxon>Bacteria</taxon>
        <taxon>Pseudomonadati</taxon>
        <taxon>Pseudomonadota</taxon>
        <taxon>Gammaproteobacteria</taxon>
        <taxon>Methylococcales</taxon>
        <taxon>Methylococcaceae</taxon>
        <taxon>Methylococcus</taxon>
    </lineage>
</organism>
<protein>
    <recommendedName>
        <fullName evidence="1">Integrase catalytic domain-containing protein</fullName>
    </recommendedName>
</protein>
<gene>
    <name evidence="2" type="ORF">N4J17_09775</name>
</gene>
<evidence type="ECO:0000259" key="1">
    <source>
        <dbReference type="PROSITE" id="PS50994"/>
    </source>
</evidence>
<sequence>MSAQRLIAVSQFAEQLAAARKGEKGRIVETACATLGMHRATFYRALEEVTVSNRKRRADAGEVELPRAEAAAISAYIMEGYRKNAKKTVTIAQAVDVLRANGKIVAGRGDETTGEIIPLSISAISRALRAYTLHPEQLKQPSPHVKLKSAHPNHVWQVDGSVCVLFYLPGGGAELVETDQAAHYKNKPENLKAIERFRVIRYVLTDHCTGLTRFRYYPHAETGEHTVRFLAWAMAGKPDPRKDPFEGRPRILMVDPGATSGGLVKRFCRRMGIELIVNERRRPRAKGSVEKGNDIVELAFESGLRFARRQVADFADLNTLAEMYQIHWNNHAVLGRHGMTRMAAWMHIRAEHLVRVGAESTLLALATDEPLARKVTGNLTVSFQRRTWYVGDVPGVLVGGTVHVHWHPFVANTAMAVVEDEQGREVHYQLPDVTGNVDPYNNEWGFQADAALIGEERKSRPDTLADTHRKEIARIASGRDHQADADKARERRDYVPFGNEVDPYLRAKTEPTPDYLPKRGTEHETAVPKFEFTPLSIPQLVKRLKPELEARGIAWTSQSYAWLERRFPDGAQEDAIEGILAQLTAAAESVKPGLRAV</sequence>
<dbReference type="InterPro" id="IPR012337">
    <property type="entry name" value="RNaseH-like_sf"/>
</dbReference>
<evidence type="ECO:0000313" key="2">
    <source>
        <dbReference type="EMBL" id="WWF00771.1"/>
    </source>
</evidence>
<dbReference type="InterPro" id="IPR036397">
    <property type="entry name" value="RNaseH_sf"/>
</dbReference>
<dbReference type="SUPFAM" id="SSF53098">
    <property type="entry name" value="Ribonuclease H-like"/>
    <property type="match status" value="1"/>
</dbReference>
<name>A0ABZ2F151_METCP</name>